<feature type="domain" description="Dockerin" evidence="6">
    <location>
        <begin position="636"/>
        <end position="716"/>
    </location>
</feature>
<evidence type="ECO:0000256" key="1">
    <source>
        <dbReference type="ARBA" id="ARBA00004613"/>
    </source>
</evidence>
<feature type="signal peptide" evidence="5">
    <location>
        <begin position="1"/>
        <end position="28"/>
    </location>
</feature>
<dbReference type="Gene3D" id="1.10.1330.10">
    <property type="entry name" value="Dockerin domain"/>
    <property type="match status" value="1"/>
</dbReference>
<reference evidence="7" key="2">
    <citation type="submission" date="2007-11" db="EMBL/GenBank/DDBJ databases">
        <authorList>
            <person name="Borovok I."/>
        </authorList>
    </citation>
    <scope>NUCLEOTIDE SEQUENCE</scope>
    <source>
        <strain evidence="7">B34b</strain>
    </source>
</reference>
<dbReference type="SUPFAM" id="SSF49384">
    <property type="entry name" value="Carbohydrate-binding domain"/>
    <property type="match status" value="2"/>
</dbReference>
<dbReference type="CDD" id="cd08548">
    <property type="entry name" value="Type_I_cohesin_like"/>
    <property type="match status" value="2"/>
</dbReference>
<name>A6H576_RUMFL</name>
<evidence type="ECO:0000313" key="7">
    <source>
        <dbReference type="EMBL" id="CAO00833.1"/>
    </source>
</evidence>
<evidence type="ECO:0000256" key="2">
    <source>
        <dbReference type="ARBA" id="ARBA00022525"/>
    </source>
</evidence>
<feature type="region of interest" description="Disordered" evidence="4">
    <location>
        <begin position="608"/>
        <end position="637"/>
    </location>
</feature>
<gene>
    <name evidence="7" type="primary">scaA</name>
</gene>
<keyword evidence="3" id="KW-0677">Repeat</keyword>
<dbReference type="CDD" id="cd14256">
    <property type="entry name" value="Dockerin_I"/>
    <property type="match status" value="1"/>
</dbReference>
<feature type="compositionally biased region" description="Low complexity" evidence="4">
    <location>
        <begin position="608"/>
        <end position="635"/>
    </location>
</feature>
<dbReference type="PROSITE" id="PS51766">
    <property type="entry name" value="DOCKERIN"/>
    <property type="match status" value="1"/>
</dbReference>
<accession>A6H576</accession>
<keyword evidence="5" id="KW-0732">Signal</keyword>
<protein>
    <submittedName>
        <fullName evidence="7">Putative cellulosomal scaffoldin protein</fullName>
    </submittedName>
</protein>
<evidence type="ECO:0000256" key="4">
    <source>
        <dbReference type="SAM" id="MobiDB-lite"/>
    </source>
</evidence>
<organism evidence="7">
    <name type="scientific">Ruminococcus flavefaciens</name>
    <dbReference type="NCBI Taxonomy" id="1265"/>
    <lineage>
        <taxon>Bacteria</taxon>
        <taxon>Bacillati</taxon>
        <taxon>Bacillota</taxon>
        <taxon>Clostridia</taxon>
        <taxon>Eubacteriales</taxon>
        <taxon>Oscillospiraceae</taxon>
        <taxon>Ruminococcus</taxon>
    </lineage>
</organism>
<feature type="compositionally biased region" description="Low complexity" evidence="4">
    <location>
        <begin position="433"/>
        <end position="454"/>
    </location>
</feature>
<feature type="chain" id="PRO_5002694550" evidence="5">
    <location>
        <begin position="29"/>
        <end position="718"/>
    </location>
</feature>
<proteinExistence type="predicted"/>
<dbReference type="SUPFAM" id="SSF63446">
    <property type="entry name" value="Type I dockerin domain"/>
    <property type="match status" value="1"/>
</dbReference>
<dbReference type="InterPro" id="IPR018247">
    <property type="entry name" value="EF_Hand_1_Ca_BS"/>
</dbReference>
<dbReference type="Gene3D" id="2.60.40.680">
    <property type="match status" value="2"/>
</dbReference>
<dbReference type="EMBL" id="AM748035">
    <property type="protein sequence ID" value="CAO00833.1"/>
    <property type="molecule type" value="Genomic_DNA"/>
</dbReference>
<keyword evidence="2" id="KW-0964">Secreted</keyword>
<dbReference type="Pfam" id="PF00963">
    <property type="entry name" value="Cohesin"/>
    <property type="match status" value="2"/>
</dbReference>
<dbReference type="GO" id="GO:0005576">
    <property type="term" value="C:extracellular region"/>
    <property type="evidence" value="ECO:0007669"/>
    <property type="project" value="UniProtKB-SubCell"/>
</dbReference>
<dbReference type="PROSITE" id="PS00018">
    <property type="entry name" value="EF_HAND_1"/>
    <property type="match status" value="1"/>
</dbReference>
<dbReference type="InterPro" id="IPR002102">
    <property type="entry name" value="Cohesin_dom"/>
</dbReference>
<reference evidence="7" key="1">
    <citation type="journal article" date="2006" name="J. Bacteriol.">
        <title>Conservation and divergence in cellulosome architecture between two strains of Ruminococcus flavefaciens.</title>
        <authorList>
            <person name="Sadanari J."/>
            <person name="Borovok I."/>
            <person name="Rincon M.T."/>
            <person name="Flint H.J."/>
            <person name="Antonopoulos D.A."/>
            <person name="Berg M.E."/>
            <person name="White B.A."/>
            <person name="Bayer E.A."/>
            <person name="Lamed R."/>
        </authorList>
    </citation>
    <scope>NUCLEOTIDE SEQUENCE</scope>
    <source>
        <strain evidence="7">B34b</strain>
    </source>
</reference>
<sequence length="718" mass="76485">MRKLISAVTSLAMAATMVSVIAPTAASAAETKGFAIRTFAEADSPYAASGSTVKISSEDVAKGDVVVPCAVYLNEATPTSQTYSVQLTVKDTNEAAKNIKFDYKSFKKNYFSSAKTYTFGGVTGYTKQPLTFAGKWSTDEADMDGDQSTYFIAHGEHSPTCAEGQRTAGTSNWYMGYVWTCGGSDYEWIDGKSDAHPMFVFDVTIPKGTPDGDYELVYCDYNTDKTGSSYNPSCVIETKEGRCTSKDNTLNLETMKITVGGGSPDPGTTTTTVPDPITTTTTTKLIQDPDPQPQGDITFDFGKWNAKPGDEVKVPVKLNANGNRIISMDVVFKQDSPITMTGIGDTSTCLDRATISKSLDLPGLNFISKDENGDGIIADNGGTVFTLTYKVPENCPAGEYKIGFGDKAEVFKDNTAWTYDVSSVNGIINVEGPVPTTTTNDDPIVTTTTTTTTPDPQPEGDITFDFGNWKAMPGDDVKVPVKLNANGNRIISMDVVFKQDSPITMTGIGDTSTCLDRATISKSLDLPGLNFISKDENGDGIIADNGGTVFTLTYHVPEDATPGEYKIGFADKAEVFKDNTAWTYKVSAINGVITVGDVVTTTTTAPITTTTTTTTKPDPQPTTTTTTPDPQPGTKLAPDWGDANCDGNVNVADVVVLNRQLNGTLDLTAQGKVNADVVNPQDASGAAVDPAGVELTMDDSTTIIQYCVHLVEKLPVTK</sequence>
<evidence type="ECO:0000259" key="6">
    <source>
        <dbReference type="PROSITE" id="PS51766"/>
    </source>
</evidence>
<comment type="subcellular location">
    <subcellularLocation>
        <location evidence="1">Secreted</location>
    </subcellularLocation>
</comment>
<dbReference type="GO" id="GO:0000272">
    <property type="term" value="P:polysaccharide catabolic process"/>
    <property type="evidence" value="ECO:0007669"/>
    <property type="project" value="InterPro"/>
</dbReference>
<dbReference type="InterPro" id="IPR016134">
    <property type="entry name" value="Dockerin_dom"/>
</dbReference>
<dbReference type="InterPro" id="IPR008965">
    <property type="entry name" value="CBM2/CBM3_carb-bd_dom_sf"/>
</dbReference>
<dbReference type="GO" id="GO:0030246">
    <property type="term" value="F:carbohydrate binding"/>
    <property type="evidence" value="ECO:0007669"/>
    <property type="project" value="InterPro"/>
</dbReference>
<evidence type="ECO:0000256" key="5">
    <source>
        <dbReference type="SAM" id="SignalP"/>
    </source>
</evidence>
<dbReference type="AlphaFoldDB" id="A6H576"/>
<dbReference type="InterPro" id="IPR036439">
    <property type="entry name" value="Dockerin_dom_sf"/>
</dbReference>
<feature type="region of interest" description="Disordered" evidence="4">
    <location>
        <begin position="432"/>
        <end position="460"/>
    </location>
</feature>
<evidence type="ECO:0000256" key="3">
    <source>
        <dbReference type="ARBA" id="ARBA00022737"/>
    </source>
</evidence>